<dbReference type="Proteomes" id="UP000265520">
    <property type="component" value="Unassembled WGS sequence"/>
</dbReference>
<accession>A0A392RM79</accession>
<sequence length="52" mass="5855">PETMTILKRVQRVMHSNVVSARSQDVVFKRVGFAIQKGVAAQLVARFPFIQV</sequence>
<comment type="caution">
    <text evidence="1">The sequence shown here is derived from an EMBL/GenBank/DDBJ whole genome shotgun (WGS) entry which is preliminary data.</text>
</comment>
<keyword evidence="2" id="KW-1185">Reference proteome</keyword>
<reference evidence="1 2" key="1">
    <citation type="journal article" date="2018" name="Front. Plant Sci.">
        <title>Red Clover (Trifolium pratense) and Zigzag Clover (T. medium) - A Picture of Genomic Similarities and Differences.</title>
        <authorList>
            <person name="Dluhosova J."/>
            <person name="Istvanek J."/>
            <person name="Nedelnik J."/>
            <person name="Repkova J."/>
        </authorList>
    </citation>
    <scope>NUCLEOTIDE SEQUENCE [LARGE SCALE GENOMIC DNA]</scope>
    <source>
        <strain evidence="2">cv. 10/8</strain>
        <tissue evidence="1">Leaf</tissue>
    </source>
</reference>
<evidence type="ECO:0000313" key="2">
    <source>
        <dbReference type="Proteomes" id="UP000265520"/>
    </source>
</evidence>
<dbReference type="PANTHER" id="PTHR48462:SF1">
    <property type="entry name" value="PROTEIN, PUTATIVE-RELATED"/>
    <property type="match status" value="1"/>
</dbReference>
<name>A0A392RM79_9FABA</name>
<dbReference type="EMBL" id="LXQA010241643">
    <property type="protein sequence ID" value="MCI37174.1"/>
    <property type="molecule type" value="Genomic_DNA"/>
</dbReference>
<protein>
    <submittedName>
        <fullName evidence="1">ATPase family AAA domain-containing protein</fullName>
    </submittedName>
</protein>
<dbReference type="PANTHER" id="PTHR48462">
    <property type="entry name" value="PROTEIN, PUTATIVE-RELATED"/>
    <property type="match status" value="1"/>
</dbReference>
<organism evidence="1 2">
    <name type="scientific">Trifolium medium</name>
    <dbReference type="NCBI Taxonomy" id="97028"/>
    <lineage>
        <taxon>Eukaryota</taxon>
        <taxon>Viridiplantae</taxon>
        <taxon>Streptophyta</taxon>
        <taxon>Embryophyta</taxon>
        <taxon>Tracheophyta</taxon>
        <taxon>Spermatophyta</taxon>
        <taxon>Magnoliopsida</taxon>
        <taxon>eudicotyledons</taxon>
        <taxon>Gunneridae</taxon>
        <taxon>Pentapetalae</taxon>
        <taxon>rosids</taxon>
        <taxon>fabids</taxon>
        <taxon>Fabales</taxon>
        <taxon>Fabaceae</taxon>
        <taxon>Papilionoideae</taxon>
        <taxon>50 kb inversion clade</taxon>
        <taxon>NPAAA clade</taxon>
        <taxon>Hologalegina</taxon>
        <taxon>IRL clade</taxon>
        <taxon>Trifolieae</taxon>
        <taxon>Trifolium</taxon>
    </lineage>
</organism>
<feature type="non-terminal residue" evidence="1">
    <location>
        <position position="1"/>
    </location>
</feature>
<dbReference type="AlphaFoldDB" id="A0A392RM79"/>
<proteinExistence type="predicted"/>
<evidence type="ECO:0000313" key="1">
    <source>
        <dbReference type="EMBL" id="MCI37174.1"/>
    </source>
</evidence>